<feature type="compositionally biased region" description="Basic and acidic residues" evidence="1">
    <location>
        <begin position="18"/>
        <end position="29"/>
    </location>
</feature>
<feature type="region of interest" description="Disordered" evidence="1">
    <location>
        <begin position="1"/>
        <end position="65"/>
    </location>
</feature>
<proteinExistence type="predicted"/>
<dbReference type="InterPro" id="IPR047789">
    <property type="entry name" value="CU044_5270-like"/>
</dbReference>
<evidence type="ECO:0000313" key="3">
    <source>
        <dbReference type="Proteomes" id="UP000627984"/>
    </source>
</evidence>
<sequence length="356" mass="38425">MDELSALREMRAQAPEADADRLGPARERLMAAARTAPAGTASGRRRLRPGRPGFPRSGDRGRIVPAGMNRGRIALAGMAGLAAALALVAVQVAPTGPPGGGDGAPATPTVAARYAETAVVLERAALVAESRPVAATPRPDQWQYRRYVTVQPNGDGEVQEHEEWLRYDGRKNAGYDLDGAFRIQDVPPDPGDDDLSPEKYAERLRRLPTDPDELLAHVTGDRHWIDLPREDPGGAEPSDARAFRVLSVYLGQRAVMPPELEAAIYRALARIPGVAVELGVRDAAGRAGLGVFHRPAGEERERRYLVLEPDTFRYLGSRTVWLRDEVIGGEVAFPAGSAYVTAELASTIVDRPGQRS</sequence>
<evidence type="ECO:0008006" key="4">
    <source>
        <dbReference type="Google" id="ProtNLM"/>
    </source>
</evidence>
<reference evidence="2" key="1">
    <citation type="journal article" date="2014" name="Int. J. Syst. Evol. Microbiol.">
        <title>Complete genome sequence of Corynebacterium casei LMG S-19264T (=DSM 44701T), isolated from a smear-ripened cheese.</title>
        <authorList>
            <consortium name="US DOE Joint Genome Institute (JGI-PGF)"/>
            <person name="Walter F."/>
            <person name="Albersmeier A."/>
            <person name="Kalinowski J."/>
            <person name="Ruckert C."/>
        </authorList>
    </citation>
    <scope>NUCLEOTIDE SEQUENCE</scope>
    <source>
        <strain evidence="2">JCM 3093</strain>
    </source>
</reference>
<organism evidence="2 3">
    <name type="scientific">Planomonospora parontospora</name>
    <dbReference type="NCBI Taxonomy" id="58119"/>
    <lineage>
        <taxon>Bacteria</taxon>
        <taxon>Bacillati</taxon>
        <taxon>Actinomycetota</taxon>
        <taxon>Actinomycetes</taxon>
        <taxon>Streptosporangiales</taxon>
        <taxon>Streptosporangiaceae</taxon>
        <taxon>Planomonospora</taxon>
    </lineage>
</organism>
<dbReference type="EMBL" id="BMQD01000019">
    <property type="protein sequence ID" value="GGK87125.1"/>
    <property type="molecule type" value="Genomic_DNA"/>
</dbReference>
<comment type="caution">
    <text evidence="2">The sequence shown here is derived from an EMBL/GenBank/DDBJ whole genome shotgun (WGS) entry which is preliminary data.</text>
</comment>
<accession>A0AA37BKW4</accession>
<evidence type="ECO:0000313" key="2">
    <source>
        <dbReference type="EMBL" id="GGK87125.1"/>
    </source>
</evidence>
<dbReference type="Proteomes" id="UP000627984">
    <property type="component" value="Unassembled WGS sequence"/>
</dbReference>
<feature type="compositionally biased region" description="Basic and acidic residues" evidence="1">
    <location>
        <begin position="1"/>
        <end position="11"/>
    </location>
</feature>
<reference evidence="2" key="2">
    <citation type="submission" date="2022-09" db="EMBL/GenBank/DDBJ databases">
        <authorList>
            <person name="Sun Q."/>
            <person name="Ohkuma M."/>
        </authorList>
    </citation>
    <scope>NUCLEOTIDE SEQUENCE</scope>
    <source>
        <strain evidence="2">JCM 3093</strain>
    </source>
</reference>
<protein>
    <recommendedName>
        <fullName evidence="4">CU044_5270 family protein</fullName>
    </recommendedName>
</protein>
<dbReference type="AlphaFoldDB" id="A0AA37BKW4"/>
<name>A0AA37BKW4_9ACTN</name>
<gene>
    <name evidence="2" type="ORF">GCM10010126_52980</name>
</gene>
<dbReference type="RefSeq" id="WP_191897149.1">
    <property type="nucleotide sequence ID" value="NZ_BMQD01000019.1"/>
</dbReference>
<feature type="compositionally biased region" description="Low complexity" evidence="1">
    <location>
        <begin position="31"/>
        <end position="42"/>
    </location>
</feature>
<evidence type="ECO:0000256" key="1">
    <source>
        <dbReference type="SAM" id="MobiDB-lite"/>
    </source>
</evidence>
<dbReference type="NCBIfam" id="NF038083">
    <property type="entry name" value="CU044_5270_fam"/>
    <property type="match status" value="1"/>
</dbReference>